<dbReference type="InterPro" id="IPR011701">
    <property type="entry name" value="MFS"/>
</dbReference>
<dbReference type="PROSITE" id="PS50850">
    <property type="entry name" value="MFS"/>
    <property type="match status" value="1"/>
</dbReference>
<dbReference type="PANTHER" id="PTHR23514:SF3">
    <property type="entry name" value="BYPASS OF STOP CODON PROTEIN 6"/>
    <property type="match status" value="1"/>
</dbReference>
<name>A0A8H3BKI0_9AGAM</name>
<sequence>MSSSTTIHAFDIPVSEHLSEKFAFDSASLPVPPHVLVRARGTTEGIEMNFLGHIRSTAEPTSFENDDSSITESEISSKKEWAAVVACGLCLFLSGWQDGSLGPLIPTIQEYYNLSFTVISVLFVSGCLGFLLAAILNIYLSDRLGFGGLIFLGGVCQAISYAILVPAPPFPVMALAFVTKGFGIGLQDALANGFVGALRNDPSTKMGIIHSLYGVGALISPVIATQFAYHAHWSYHYVIPLSIASLNLVFLFYTFGFHTQEELLGQIQSADVVEAEGKEKKYKQVFESWAIQIMAIFCLLYVGAETTLGGWIVTFVVEERGGHFSAGYISSGFYGGLMLGRICLIWLNQKVGERRVVYAYLLLAIGLEMTVWMLPNLIGNATAFALVGVFMGYAQMTPPKISCVNYPYYRPMYPISMNILGVVVPKWLLTGSMGRVASIGQVGGALFPFLTGTLIQKVPSTVYTYFNQYLWLYWVEC</sequence>
<feature type="transmembrane region" description="Helical" evidence="7">
    <location>
        <begin position="146"/>
        <end position="164"/>
    </location>
</feature>
<keyword evidence="4 7" id="KW-0812">Transmembrane</keyword>
<evidence type="ECO:0000256" key="3">
    <source>
        <dbReference type="ARBA" id="ARBA00022448"/>
    </source>
</evidence>
<keyword evidence="3" id="KW-0813">Transport</keyword>
<keyword evidence="5 7" id="KW-1133">Transmembrane helix</keyword>
<dbReference type="InterPro" id="IPR036259">
    <property type="entry name" value="MFS_trans_sf"/>
</dbReference>
<comment type="subcellular location">
    <subcellularLocation>
        <location evidence="1">Endomembrane system</location>
        <topology evidence="1">Multi-pass membrane protein</topology>
    </subcellularLocation>
</comment>
<evidence type="ECO:0000256" key="7">
    <source>
        <dbReference type="SAM" id="Phobius"/>
    </source>
</evidence>
<dbReference type="InterPro" id="IPR051788">
    <property type="entry name" value="MFS_Transporter"/>
</dbReference>
<dbReference type="PANTHER" id="PTHR23514">
    <property type="entry name" value="BYPASS OF STOP CODON PROTEIN 6"/>
    <property type="match status" value="1"/>
</dbReference>
<reference evidence="9" key="1">
    <citation type="submission" date="2021-01" db="EMBL/GenBank/DDBJ databases">
        <authorList>
            <person name="Kaushik A."/>
        </authorList>
    </citation>
    <scope>NUCLEOTIDE SEQUENCE</scope>
    <source>
        <strain evidence="9">AG3-1AP</strain>
    </source>
</reference>
<evidence type="ECO:0000256" key="4">
    <source>
        <dbReference type="ARBA" id="ARBA00022692"/>
    </source>
</evidence>
<feature type="domain" description="Major facilitator superfamily (MFS) profile" evidence="8">
    <location>
        <begin position="83"/>
        <end position="477"/>
    </location>
</feature>
<organism evidence="9 10">
    <name type="scientific">Rhizoctonia solani</name>
    <dbReference type="NCBI Taxonomy" id="456999"/>
    <lineage>
        <taxon>Eukaryota</taxon>
        <taxon>Fungi</taxon>
        <taxon>Dikarya</taxon>
        <taxon>Basidiomycota</taxon>
        <taxon>Agaricomycotina</taxon>
        <taxon>Agaricomycetes</taxon>
        <taxon>Cantharellales</taxon>
        <taxon>Ceratobasidiaceae</taxon>
        <taxon>Rhizoctonia</taxon>
    </lineage>
</organism>
<feature type="transmembrane region" description="Helical" evidence="7">
    <location>
        <begin position="359"/>
        <end position="392"/>
    </location>
</feature>
<evidence type="ECO:0000259" key="8">
    <source>
        <dbReference type="PROSITE" id="PS50850"/>
    </source>
</evidence>
<feature type="transmembrane region" description="Helical" evidence="7">
    <location>
        <begin position="207"/>
        <end position="229"/>
    </location>
</feature>
<evidence type="ECO:0000313" key="9">
    <source>
        <dbReference type="EMBL" id="CAE6459121.1"/>
    </source>
</evidence>
<comment type="caution">
    <text evidence="9">The sequence shown here is derived from an EMBL/GenBank/DDBJ whole genome shotgun (WGS) entry which is preliminary data.</text>
</comment>
<keyword evidence="6 7" id="KW-0472">Membrane</keyword>
<comment type="similarity">
    <text evidence="2">Belongs to the major facilitator superfamily.</text>
</comment>
<feature type="transmembrane region" description="Helical" evidence="7">
    <location>
        <begin position="235"/>
        <end position="255"/>
    </location>
</feature>
<feature type="transmembrane region" description="Helical" evidence="7">
    <location>
        <begin position="170"/>
        <end position="195"/>
    </location>
</feature>
<feature type="transmembrane region" description="Helical" evidence="7">
    <location>
        <begin position="289"/>
        <end position="313"/>
    </location>
</feature>
<dbReference type="InterPro" id="IPR020846">
    <property type="entry name" value="MFS_dom"/>
</dbReference>
<accession>A0A8H3BKI0</accession>
<evidence type="ECO:0000313" key="10">
    <source>
        <dbReference type="Proteomes" id="UP000663831"/>
    </source>
</evidence>
<gene>
    <name evidence="9" type="ORF">RDB_LOCUS74478</name>
</gene>
<dbReference type="Proteomes" id="UP000663831">
    <property type="component" value="Unassembled WGS sequence"/>
</dbReference>
<dbReference type="GO" id="GO:0012505">
    <property type="term" value="C:endomembrane system"/>
    <property type="evidence" value="ECO:0007669"/>
    <property type="project" value="UniProtKB-SubCell"/>
</dbReference>
<proteinExistence type="inferred from homology"/>
<dbReference type="Gene3D" id="1.20.1250.20">
    <property type="entry name" value="MFS general substrate transporter like domains"/>
    <property type="match status" value="2"/>
</dbReference>
<dbReference type="AlphaFoldDB" id="A0A8H3BKI0"/>
<dbReference type="Pfam" id="PF07690">
    <property type="entry name" value="MFS_1"/>
    <property type="match status" value="1"/>
</dbReference>
<evidence type="ECO:0000256" key="5">
    <source>
        <dbReference type="ARBA" id="ARBA00022989"/>
    </source>
</evidence>
<feature type="transmembrane region" description="Helical" evidence="7">
    <location>
        <begin position="117"/>
        <end position="139"/>
    </location>
</feature>
<evidence type="ECO:0000256" key="2">
    <source>
        <dbReference type="ARBA" id="ARBA00008335"/>
    </source>
</evidence>
<dbReference type="GO" id="GO:0022857">
    <property type="term" value="F:transmembrane transporter activity"/>
    <property type="evidence" value="ECO:0007669"/>
    <property type="project" value="InterPro"/>
</dbReference>
<feature type="transmembrane region" description="Helical" evidence="7">
    <location>
        <begin position="325"/>
        <end position="347"/>
    </location>
</feature>
<protein>
    <recommendedName>
        <fullName evidence="8">Major facilitator superfamily (MFS) profile domain-containing protein</fullName>
    </recommendedName>
</protein>
<dbReference type="GO" id="GO:0016020">
    <property type="term" value="C:membrane"/>
    <property type="evidence" value="ECO:0007669"/>
    <property type="project" value="TreeGrafter"/>
</dbReference>
<dbReference type="EMBL" id="CAJMWV010002289">
    <property type="protein sequence ID" value="CAE6459121.1"/>
    <property type="molecule type" value="Genomic_DNA"/>
</dbReference>
<evidence type="ECO:0000256" key="6">
    <source>
        <dbReference type="ARBA" id="ARBA00023136"/>
    </source>
</evidence>
<dbReference type="SUPFAM" id="SSF103473">
    <property type="entry name" value="MFS general substrate transporter"/>
    <property type="match status" value="1"/>
</dbReference>
<evidence type="ECO:0000256" key="1">
    <source>
        <dbReference type="ARBA" id="ARBA00004127"/>
    </source>
</evidence>